<dbReference type="InParanoid" id="W7XIH7"/>
<reference evidence="2" key="1">
    <citation type="journal article" date="2006" name="PLoS Biol.">
        <title>Macronuclear genome sequence of the ciliate Tetrahymena thermophila, a model eukaryote.</title>
        <authorList>
            <person name="Eisen J.A."/>
            <person name="Coyne R.S."/>
            <person name="Wu M."/>
            <person name="Wu D."/>
            <person name="Thiagarajan M."/>
            <person name="Wortman J.R."/>
            <person name="Badger J.H."/>
            <person name="Ren Q."/>
            <person name="Amedeo P."/>
            <person name="Jones K.M."/>
            <person name="Tallon L.J."/>
            <person name="Delcher A.L."/>
            <person name="Salzberg S.L."/>
            <person name="Silva J.C."/>
            <person name="Haas B.J."/>
            <person name="Majoros W.H."/>
            <person name="Farzad M."/>
            <person name="Carlton J.M."/>
            <person name="Smith R.K. Jr."/>
            <person name="Garg J."/>
            <person name="Pearlman R.E."/>
            <person name="Karrer K.M."/>
            <person name="Sun L."/>
            <person name="Manning G."/>
            <person name="Elde N.C."/>
            <person name="Turkewitz A.P."/>
            <person name="Asai D.J."/>
            <person name="Wilkes D.E."/>
            <person name="Wang Y."/>
            <person name="Cai H."/>
            <person name="Collins K."/>
            <person name="Stewart B.A."/>
            <person name="Lee S.R."/>
            <person name="Wilamowska K."/>
            <person name="Weinberg Z."/>
            <person name="Ruzzo W.L."/>
            <person name="Wloga D."/>
            <person name="Gaertig J."/>
            <person name="Frankel J."/>
            <person name="Tsao C.-C."/>
            <person name="Gorovsky M.A."/>
            <person name="Keeling P.J."/>
            <person name="Waller R.F."/>
            <person name="Patron N.J."/>
            <person name="Cherry J.M."/>
            <person name="Stover N.A."/>
            <person name="Krieger C.J."/>
            <person name="del Toro C."/>
            <person name="Ryder H.F."/>
            <person name="Williamson S.C."/>
            <person name="Barbeau R.A."/>
            <person name="Hamilton E.P."/>
            <person name="Orias E."/>
        </authorList>
    </citation>
    <scope>NUCLEOTIDE SEQUENCE [LARGE SCALE GENOMIC DNA]</scope>
    <source>
        <strain evidence="2">SB210</strain>
    </source>
</reference>
<evidence type="ECO:0000313" key="2">
    <source>
        <dbReference type="Proteomes" id="UP000009168"/>
    </source>
</evidence>
<gene>
    <name evidence="1" type="ORF">TTHERM_000854319</name>
</gene>
<organism evidence="1 2">
    <name type="scientific">Tetrahymena thermophila (strain SB210)</name>
    <dbReference type="NCBI Taxonomy" id="312017"/>
    <lineage>
        <taxon>Eukaryota</taxon>
        <taxon>Sar</taxon>
        <taxon>Alveolata</taxon>
        <taxon>Ciliophora</taxon>
        <taxon>Intramacronucleata</taxon>
        <taxon>Oligohymenophorea</taxon>
        <taxon>Hymenostomatida</taxon>
        <taxon>Tetrahymenina</taxon>
        <taxon>Tetrahymenidae</taxon>
        <taxon>Tetrahymena</taxon>
    </lineage>
</organism>
<evidence type="ECO:0000313" key="1">
    <source>
        <dbReference type="EMBL" id="EWS74666.1"/>
    </source>
</evidence>
<dbReference type="Proteomes" id="UP000009168">
    <property type="component" value="Unassembled WGS sequence"/>
</dbReference>
<dbReference type="RefSeq" id="XP_012652792.1">
    <property type="nucleotide sequence ID" value="XM_012797338.1"/>
</dbReference>
<sequence>MVLLLFNQIQAFIQANLKVGLKYVFFYLEEDNQTKNKYQRNNNESNKTVPQKSST</sequence>
<protein>
    <submittedName>
        <fullName evidence="1">Uncharacterized protein</fullName>
    </submittedName>
</protein>
<dbReference type="AlphaFoldDB" id="W7XIH7"/>
<proteinExistence type="predicted"/>
<keyword evidence="2" id="KW-1185">Reference proteome</keyword>
<dbReference type="KEGG" id="tet:TTHERM_000854319"/>
<accession>W7XIH7</accession>
<dbReference type="EMBL" id="GG662716">
    <property type="protein sequence ID" value="EWS74666.1"/>
    <property type="molecule type" value="Genomic_DNA"/>
</dbReference>
<name>W7XIH7_TETTS</name>
<dbReference type="GeneID" id="24440928"/>